<protein>
    <recommendedName>
        <fullName evidence="3 9">DNA repair protein RecN</fullName>
    </recommendedName>
    <alternativeName>
        <fullName evidence="8 9">Recombination protein N</fullName>
    </alternativeName>
</protein>
<dbReference type="FunFam" id="3.40.50.300:FF:000319">
    <property type="entry name" value="DNA repair protein RecN"/>
    <property type="match status" value="1"/>
</dbReference>
<dbReference type="EMBL" id="SMAF01000015">
    <property type="protein sequence ID" value="TCS96324.1"/>
    <property type="molecule type" value="Genomic_DNA"/>
</dbReference>
<dbReference type="NCBIfam" id="TIGR00634">
    <property type="entry name" value="recN"/>
    <property type="match status" value="1"/>
</dbReference>
<dbReference type="AlphaFoldDB" id="A0A4R3LDG3"/>
<evidence type="ECO:0000256" key="10">
    <source>
        <dbReference type="SAM" id="Coils"/>
    </source>
</evidence>
<keyword evidence="7 9" id="KW-0234">DNA repair</keyword>
<name>A0A4R3LDG3_9GAMM</name>
<evidence type="ECO:0000313" key="13">
    <source>
        <dbReference type="EMBL" id="TCS96324.1"/>
    </source>
</evidence>
<evidence type="ECO:0000256" key="6">
    <source>
        <dbReference type="ARBA" id="ARBA00022840"/>
    </source>
</evidence>
<evidence type="ECO:0000256" key="1">
    <source>
        <dbReference type="ARBA" id="ARBA00003618"/>
    </source>
</evidence>
<dbReference type="NCBIfam" id="NF008121">
    <property type="entry name" value="PRK10869.1"/>
    <property type="match status" value="1"/>
</dbReference>
<dbReference type="FunFam" id="3.40.50.300:FF:000356">
    <property type="entry name" value="DNA repair protein RecN"/>
    <property type="match status" value="1"/>
</dbReference>
<keyword evidence="14" id="KW-1185">Reference proteome</keyword>
<keyword evidence="10" id="KW-0175">Coiled coil</keyword>
<dbReference type="InterPro" id="IPR003395">
    <property type="entry name" value="RecF/RecN/SMC_N"/>
</dbReference>
<feature type="domain" description="RecF/RecN/SMC N-terminal" evidence="12">
    <location>
        <begin position="2"/>
        <end position="509"/>
    </location>
</feature>
<dbReference type="PANTHER" id="PTHR11059">
    <property type="entry name" value="DNA REPAIR PROTEIN RECN"/>
    <property type="match status" value="1"/>
</dbReference>
<evidence type="ECO:0000256" key="11">
    <source>
        <dbReference type="SAM" id="MobiDB-lite"/>
    </source>
</evidence>
<comment type="similarity">
    <text evidence="2 9">Belongs to the RecN family.</text>
</comment>
<dbReference type="GO" id="GO:0005524">
    <property type="term" value="F:ATP binding"/>
    <property type="evidence" value="ECO:0007669"/>
    <property type="project" value="UniProtKB-KW"/>
</dbReference>
<feature type="coiled-coil region" evidence="10">
    <location>
        <begin position="317"/>
        <end position="344"/>
    </location>
</feature>
<dbReference type="GO" id="GO:0006281">
    <property type="term" value="P:DNA repair"/>
    <property type="evidence" value="ECO:0007669"/>
    <property type="project" value="UniProtKB-KW"/>
</dbReference>
<dbReference type="InterPro" id="IPR027417">
    <property type="entry name" value="P-loop_NTPase"/>
</dbReference>
<dbReference type="SUPFAM" id="SSF52540">
    <property type="entry name" value="P-loop containing nucleoside triphosphate hydrolases"/>
    <property type="match status" value="1"/>
</dbReference>
<dbReference type="Pfam" id="PF02463">
    <property type="entry name" value="SMC_N"/>
    <property type="match status" value="1"/>
</dbReference>
<dbReference type="RefSeq" id="WP_123522257.1">
    <property type="nucleotide sequence ID" value="NZ_JBHLWF010000012.1"/>
</dbReference>
<dbReference type="GO" id="GO:0009432">
    <property type="term" value="P:SOS response"/>
    <property type="evidence" value="ECO:0007669"/>
    <property type="project" value="TreeGrafter"/>
</dbReference>
<comment type="caution">
    <text evidence="13">The sequence shown here is derived from an EMBL/GenBank/DDBJ whole genome shotgun (WGS) entry which is preliminary data.</text>
</comment>
<comment type="function">
    <text evidence="1 9">May be involved in recombinational repair of damaged DNA.</text>
</comment>
<reference evidence="13 14" key="1">
    <citation type="submission" date="2019-03" db="EMBL/GenBank/DDBJ databases">
        <title>Genomic Encyclopedia of Type Strains, Phase IV (KMG-IV): sequencing the most valuable type-strain genomes for metagenomic binning, comparative biology and taxonomic classification.</title>
        <authorList>
            <person name="Goeker M."/>
        </authorList>
    </citation>
    <scope>NUCLEOTIDE SEQUENCE [LARGE SCALE GENOMIC DNA]</scope>
    <source>
        <strain evidence="13 14">DSM 21944</strain>
    </source>
</reference>
<accession>A0A4R3LDG3</accession>
<evidence type="ECO:0000256" key="9">
    <source>
        <dbReference type="PIRNR" id="PIRNR003128"/>
    </source>
</evidence>
<dbReference type="Gene3D" id="3.40.50.300">
    <property type="entry name" value="P-loop containing nucleotide triphosphate hydrolases"/>
    <property type="match status" value="2"/>
</dbReference>
<dbReference type="GO" id="GO:0043590">
    <property type="term" value="C:bacterial nucleoid"/>
    <property type="evidence" value="ECO:0007669"/>
    <property type="project" value="TreeGrafter"/>
</dbReference>
<sequence length="577" mass="62246">MLTQLTVRDFAIVEAVELTLGAGLTVVSGETGAGKSLLVDALLLLSGTRADSGVVRAGCERAELAAAFDLAALPAVRAWLAERDLDDDDQCLLRRVIRSEGASRAWINGRPVPAQTLAELATQLVEIHGQHEHQALLDRAAQLDLLDRHGDHGTVLAQVARTAGAWRDLERQRKELARQGGSDPRHLDHLRHELAELQRHALAAEALAELEQEHHRLSHQGDTLAACADARRLLDDEGAVLSQLVRARQQLENAAGGDPGLGAVIELLAAAEVEVRESVQALDRHLDGADLDPDRLAQIDAQLSRLHDLARKHRVPVPQLAERRDALAEELASAENAGEALAQLDTRQAGALSSWREAAARLSRARRDTAARLSAQVTALMAELGMAGGAFRIELDDTGDGVPDPMGSERCEFLVSANPGQPLRPLRKVASGGELSRIALAIEVAALGDDPVPTMVFDEVDSGVGGAVAEILGQKLRRLGGHAQVLCVTHLPQVAAQGHRHIRVHKQAQEGHTRTQLDLLDDEARLQEIARMLGGVELTEATYAHARQMLERARQEGGGWSARRRMQSPTRKDTSPT</sequence>
<evidence type="ECO:0000256" key="3">
    <source>
        <dbReference type="ARBA" id="ARBA00021315"/>
    </source>
</evidence>
<dbReference type="PIRSF" id="PIRSF003128">
    <property type="entry name" value="RecN"/>
    <property type="match status" value="1"/>
</dbReference>
<evidence type="ECO:0000256" key="8">
    <source>
        <dbReference type="ARBA" id="ARBA00033408"/>
    </source>
</evidence>
<dbReference type="Proteomes" id="UP000294599">
    <property type="component" value="Unassembled WGS sequence"/>
</dbReference>
<evidence type="ECO:0000256" key="2">
    <source>
        <dbReference type="ARBA" id="ARBA00009441"/>
    </source>
</evidence>
<keyword evidence="6" id="KW-0067">ATP-binding</keyword>
<keyword evidence="5 9" id="KW-0227">DNA damage</keyword>
<proteinExistence type="inferred from homology"/>
<evidence type="ECO:0000256" key="4">
    <source>
        <dbReference type="ARBA" id="ARBA00022741"/>
    </source>
</evidence>
<evidence type="ECO:0000256" key="7">
    <source>
        <dbReference type="ARBA" id="ARBA00023204"/>
    </source>
</evidence>
<dbReference type="OrthoDB" id="9806954at2"/>
<dbReference type="CDD" id="cd03241">
    <property type="entry name" value="ABC_RecN"/>
    <property type="match status" value="1"/>
</dbReference>
<evidence type="ECO:0000313" key="14">
    <source>
        <dbReference type="Proteomes" id="UP000294599"/>
    </source>
</evidence>
<dbReference type="InterPro" id="IPR004604">
    <property type="entry name" value="DNA_recomb/repair_RecN"/>
</dbReference>
<dbReference type="GO" id="GO:0006310">
    <property type="term" value="P:DNA recombination"/>
    <property type="evidence" value="ECO:0007669"/>
    <property type="project" value="InterPro"/>
</dbReference>
<organism evidence="13 14">
    <name type="scientific">Pseudofulvimonas gallinarii</name>
    <dbReference type="NCBI Taxonomy" id="634155"/>
    <lineage>
        <taxon>Bacteria</taxon>
        <taxon>Pseudomonadati</taxon>
        <taxon>Pseudomonadota</taxon>
        <taxon>Gammaproteobacteria</taxon>
        <taxon>Lysobacterales</taxon>
        <taxon>Rhodanobacteraceae</taxon>
        <taxon>Pseudofulvimonas</taxon>
    </lineage>
</organism>
<evidence type="ECO:0000256" key="5">
    <source>
        <dbReference type="ARBA" id="ARBA00022763"/>
    </source>
</evidence>
<dbReference type="PANTHER" id="PTHR11059:SF0">
    <property type="entry name" value="DNA REPAIR PROTEIN RECN"/>
    <property type="match status" value="1"/>
</dbReference>
<gene>
    <name evidence="13" type="ORF">EDC25_11512</name>
</gene>
<keyword evidence="4" id="KW-0547">Nucleotide-binding</keyword>
<feature type="region of interest" description="Disordered" evidence="11">
    <location>
        <begin position="554"/>
        <end position="577"/>
    </location>
</feature>
<feature type="coiled-coil region" evidence="10">
    <location>
        <begin position="187"/>
        <end position="220"/>
    </location>
</feature>
<evidence type="ECO:0000259" key="12">
    <source>
        <dbReference type="Pfam" id="PF02463"/>
    </source>
</evidence>